<evidence type="ECO:0000313" key="4">
    <source>
        <dbReference type="Proteomes" id="UP000279600"/>
    </source>
</evidence>
<feature type="domain" description="Anti-sigma K factor RskA C-terminal" evidence="2">
    <location>
        <begin position="34"/>
        <end position="105"/>
    </location>
</feature>
<evidence type="ECO:0000256" key="1">
    <source>
        <dbReference type="SAM" id="SignalP"/>
    </source>
</evidence>
<dbReference type="OrthoDB" id="1115036at2"/>
<accession>A0A3S9MW27</accession>
<sequence length="297" mass="31204">MKNSLLTLAIVALALGACSDNDDDVSTNQTADLKLDIQGLDDLGPDYAYEGWVMVDGVPVTTGTFNVNANGDLSTTDFEVSQDDLDAATAFILTIEPSPDNDPAPSDVKYLAGSFDGDTVTLSTDFGPAPGDFSDAAGSFFLRTPTDELNGNNGNDEAGVWFGSPGMPPTANLDLPELPEGWVYEGWVIGDSGPLSTGTFTDFGDRDDDNGFSGTENNAGPPVPGEDFFNNLPNGESLPFSVVGRNVVISLEPVPDNSPAPFTLKPLFATAGAATAPASQNFQNYVQQSFPRGTVRR</sequence>
<dbReference type="AlphaFoldDB" id="A0A3S9MW27"/>
<reference evidence="3 4" key="1">
    <citation type="submission" date="2018-12" db="EMBL/GenBank/DDBJ databases">
        <title>Complete genome of Nonlabens sp. MJ115.</title>
        <authorList>
            <person name="Choi H.S."/>
            <person name="Jung J."/>
        </authorList>
    </citation>
    <scope>NUCLEOTIDE SEQUENCE [LARGE SCALE GENOMIC DNA]</scope>
    <source>
        <strain evidence="3 4">MJ115</strain>
    </source>
</reference>
<dbReference type="GO" id="GO:0005886">
    <property type="term" value="C:plasma membrane"/>
    <property type="evidence" value="ECO:0007669"/>
    <property type="project" value="InterPro"/>
</dbReference>
<keyword evidence="4" id="KW-1185">Reference proteome</keyword>
<feature type="chain" id="PRO_5019449271" evidence="1">
    <location>
        <begin position="20"/>
        <end position="297"/>
    </location>
</feature>
<dbReference type="EMBL" id="CP034549">
    <property type="protein sequence ID" value="AZQ43339.1"/>
    <property type="molecule type" value="Genomic_DNA"/>
</dbReference>
<proteinExistence type="predicted"/>
<protein>
    <submittedName>
        <fullName evidence="3">Anti-sigma factor</fullName>
    </submittedName>
</protein>
<organism evidence="3 4">
    <name type="scientific">Nonlabens ponticola</name>
    <dbReference type="NCBI Taxonomy" id="2496866"/>
    <lineage>
        <taxon>Bacteria</taxon>
        <taxon>Pseudomonadati</taxon>
        <taxon>Bacteroidota</taxon>
        <taxon>Flavobacteriia</taxon>
        <taxon>Flavobacteriales</taxon>
        <taxon>Flavobacteriaceae</taxon>
        <taxon>Nonlabens</taxon>
    </lineage>
</organism>
<dbReference type="Pfam" id="PF10099">
    <property type="entry name" value="RskA_C"/>
    <property type="match status" value="1"/>
</dbReference>
<feature type="signal peptide" evidence="1">
    <location>
        <begin position="1"/>
        <end position="19"/>
    </location>
</feature>
<dbReference type="KEGG" id="noj:EJ995_03460"/>
<keyword evidence="1" id="KW-0732">Signal</keyword>
<dbReference type="RefSeq" id="WP_126445649.1">
    <property type="nucleotide sequence ID" value="NZ_CP034549.1"/>
</dbReference>
<name>A0A3S9MW27_9FLAO</name>
<gene>
    <name evidence="3" type="ORF">EJ995_03460</name>
</gene>
<evidence type="ECO:0000313" key="3">
    <source>
        <dbReference type="EMBL" id="AZQ43339.1"/>
    </source>
</evidence>
<dbReference type="Proteomes" id="UP000279600">
    <property type="component" value="Chromosome"/>
</dbReference>
<dbReference type="PROSITE" id="PS51257">
    <property type="entry name" value="PROKAR_LIPOPROTEIN"/>
    <property type="match status" value="1"/>
</dbReference>
<evidence type="ECO:0000259" key="2">
    <source>
        <dbReference type="Pfam" id="PF10099"/>
    </source>
</evidence>
<dbReference type="InterPro" id="IPR018764">
    <property type="entry name" value="RskA_C"/>
</dbReference>